<dbReference type="InterPro" id="IPR001063">
    <property type="entry name" value="Ribosomal_uL22"/>
</dbReference>
<dbReference type="InterPro" id="IPR005721">
    <property type="entry name" value="Ribosomal_uL22_euk/arc"/>
</dbReference>
<proteinExistence type="evidence at transcript level"/>
<evidence type="ECO:0000256" key="2">
    <source>
        <dbReference type="ARBA" id="ARBA00022980"/>
    </source>
</evidence>
<evidence type="ECO:0000256" key="3">
    <source>
        <dbReference type="ARBA" id="ARBA00023274"/>
    </source>
</evidence>
<feature type="compositionally biased region" description="Basic and acidic residues" evidence="5">
    <location>
        <begin position="146"/>
        <end position="165"/>
    </location>
</feature>
<dbReference type="GO" id="GO:0015934">
    <property type="term" value="C:large ribosomal subunit"/>
    <property type="evidence" value="ECO:0007669"/>
    <property type="project" value="InterPro"/>
</dbReference>
<feature type="region of interest" description="Disordered" evidence="5">
    <location>
        <begin position="146"/>
        <end position="180"/>
    </location>
</feature>
<dbReference type="PANTHER" id="PTHR33645:SF2">
    <property type="entry name" value="FAMILY PROTEIN, PUTATIVE (DUF3754)-RELATED"/>
    <property type="match status" value="1"/>
</dbReference>
<dbReference type="NCBIfam" id="TIGR01038">
    <property type="entry name" value="uL22_arch_euk"/>
    <property type="match status" value="1"/>
</dbReference>
<dbReference type="Gene3D" id="3.90.470.10">
    <property type="entry name" value="Ribosomal protein L22/L17"/>
    <property type="match status" value="1"/>
</dbReference>
<dbReference type="PANTHER" id="PTHR33645">
    <property type="entry name" value="AMINOPEPTIDASE (DUF3754)"/>
    <property type="match status" value="1"/>
</dbReference>
<evidence type="ECO:0000256" key="1">
    <source>
        <dbReference type="ARBA" id="ARBA00009451"/>
    </source>
</evidence>
<organism evidence="6">
    <name type="scientific">Paeonia suffruticosa</name>
    <name type="common">Tree peony</name>
    <name type="synonym">Paeonia moutan</name>
    <dbReference type="NCBI Taxonomy" id="45171"/>
    <lineage>
        <taxon>Eukaryota</taxon>
        <taxon>Viridiplantae</taxon>
        <taxon>Streptophyta</taxon>
        <taxon>Embryophyta</taxon>
        <taxon>Tracheophyta</taxon>
        <taxon>Spermatophyta</taxon>
        <taxon>Magnoliopsida</taxon>
        <taxon>eudicotyledons</taxon>
        <taxon>Gunneridae</taxon>
        <taxon>Pentapetalae</taxon>
        <taxon>Saxifragales</taxon>
        <taxon>Paeoniaceae</taxon>
        <taxon>Paeonia</taxon>
    </lineage>
</organism>
<dbReference type="EMBL" id="OR237908">
    <property type="protein sequence ID" value="WRI20323.1"/>
    <property type="molecule type" value="mRNA"/>
</dbReference>
<dbReference type="InterPro" id="IPR036394">
    <property type="entry name" value="Ribosomal_uL22_sf"/>
</dbReference>
<dbReference type="GO" id="GO:0006412">
    <property type="term" value="P:translation"/>
    <property type="evidence" value="ECO:0007669"/>
    <property type="project" value="InterPro"/>
</dbReference>
<protein>
    <submittedName>
        <fullName evidence="6">DUF3754</fullName>
    </submittedName>
</protein>
<evidence type="ECO:0000313" key="6">
    <source>
        <dbReference type="EMBL" id="WRI20323.1"/>
    </source>
</evidence>
<evidence type="ECO:0000256" key="5">
    <source>
        <dbReference type="SAM" id="MobiDB-lite"/>
    </source>
</evidence>
<dbReference type="CDD" id="cd00336">
    <property type="entry name" value="Ribosomal_L22"/>
    <property type="match status" value="1"/>
</dbReference>
<comment type="similarity">
    <text evidence="1 4">Belongs to the universal ribosomal protein uL22 family.</text>
</comment>
<evidence type="ECO:0000256" key="4">
    <source>
        <dbReference type="RuleBase" id="RU004005"/>
    </source>
</evidence>
<name>A0AB38Z7F5_PAESU</name>
<dbReference type="SUPFAM" id="SSF54843">
    <property type="entry name" value="Ribosomal protein L22"/>
    <property type="match status" value="1"/>
</dbReference>
<reference evidence="6" key="1">
    <citation type="submission" date="2023-06" db="EMBL/GenBank/DDBJ databases">
        <authorList>
            <person name="Zhang Y."/>
            <person name="Gai S."/>
        </authorList>
    </citation>
    <scope>NUCLEOTIDE SEQUENCE</scope>
</reference>
<dbReference type="GO" id="GO:0003735">
    <property type="term" value="F:structural constituent of ribosome"/>
    <property type="evidence" value="ECO:0007669"/>
    <property type="project" value="InterPro"/>
</dbReference>
<accession>A0AB38Z7F5</accession>
<dbReference type="Pfam" id="PF00237">
    <property type="entry name" value="Ribosomal_L22"/>
    <property type="match status" value="1"/>
</dbReference>
<dbReference type="AlphaFoldDB" id="A0AB38Z7F5"/>
<sequence>MISWQSFTGTSSLASSSTLRLSIQSLCSYPTYCSLRSQVEPLESKPTTKIKLTSLTHKGRGHGVPHGGRDENISGIQVPRQKYIPVSKAELLDAIVLMIFRSKQEEDTRQFLQLSSCLDSILHAEHKSILEEMRIDYSLTHSVEKEGTIGEDSERNVVAEGKESDSANYGEEETETGGNSMPINYGLDFRNLLLGFSTKYVKKNSSGQSRVALATRFQHAFMKLLNDAQFEELSARDLMLTSALNTDYLLTLPIYVDWKRASESNAIIFRRSNGQGRWPVKFAKFILDLLKNAESNAEVKGLDVDALSISHIQVNQAQKQRRRTYRAHGRINPYMRGYATERQKGLLIVEKLDYIQSKLLQGIFFIISKPLKKVGNWINEALQAAHQTQEVQVWTTRMRNWIKGLSVFQKSYFYDEQPFDNLFQVDELSNSDLPIWLAAQRAVTRYEGLLSSIGPRGRLLKKLLTWIGFIPPSPEVPSELYNDSAASEPYLRFVSVKASISFFHRPSEL</sequence>
<keyword evidence="3 4" id="KW-0687">Ribonucleoprotein</keyword>
<keyword evidence="2 4" id="KW-0689">Ribosomal protein</keyword>